<organism evidence="1">
    <name type="scientific">bioreactor metagenome</name>
    <dbReference type="NCBI Taxonomy" id="1076179"/>
    <lineage>
        <taxon>unclassified sequences</taxon>
        <taxon>metagenomes</taxon>
        <taxon>ecological metagenomes</taxon>
    </lineage>
</organism>
<protein>
    <submittedName>
        <fullName evidence="1">Uncharacterized protein</fullName>
    </submittedName>
</protein>
<reference evidence="1" key="1">
    <citation type="submission" date="2019-08" db="EMBL/GenBank/DDBJ databases">
        <authorList>
            <person name="Kucharzyk K."/>
            <person name="Murdoch R.W."/>
            <person name="Higgins S."/>
            <person name="Loffler F."/>
        </authorList>
    </citation>
    <scope>NUCLEOTIDE SEQUENCE</scope>
</reference>
<sequence>MPELVSNVLGVLPDDPYHPVVTRLVRYRVGHASASAYGIGYQFPQAHVPVLLQVHLPDDHTDLLHHVSIIVRVGYVHGRPLLRVLLHRLQYDE</sequence>
<accession>A0A645ISF6</accession>
<evidence type="ECO:0000313" key="1">
    <source>
        <dbReference type="EMBL" id="MPN54318.1"/>
    </source>
</evidence>
<dbReference type="EMBL" id="VSSQ01122445">
    <property type="protein sequence ID" value="MPN54318.1"/>
    <property type="molecule type" value="Genomic_DNA"/>
</dbReference>
<dbReference type="AlphaFoldDB" id="A0A645ISF6"/>
<name>A0A645ISF6_9ZZZZ</name>
<gene>
    <name evidence="1" type="ORF">SDC9_201988</name>
</gene>
<comment type="caution">
    <text evidence="1">The sequence shown here is derived from an EMBL/GenBank/DDBJ whole genome shotgun (WGS) entry which is preliminary data.</text>
</comment>
<proteinExistence type="predicted"/>